<accession>A0A4U5W6A5</accession>
<feature type="region of interest" description="Disordered" evidence="1">
    <location>
        <begin position="44"/>
        <end position="67"/>
    </location>
</feature>
<comment type="caution">
    <text evidence="2">The sequence shown here is derived from an EMBL/GenBank/DDBJ whole genome shotgun (WGS) entry which is preliminary data.</text>
</comment>
<dbReference type="Proteomes" id="UP000305929">
    <property type="component" value="Unassembled WGS sequence"/>
</dbReference>
<keyword evidence="3" id="KW-1185">Reference proteome</keyword>
<sequence>MAWPASRICSPRPRGWSLPEVRVPGALDLLPAPAGMAPWTRASARFSSAAPRTRGQGPGVRLPPSPS</sequence>
<dbReference type="OrthoDB" id="3432450at2"/>
<gene>
    <name evidence="2" type="ORF">E4U91_35680</name>
</gene>
<name>A0A4U5W6A5_STRLS</name>
<reference evidence="2 3" key="1">
    <citation type="submission" date="2019-04" db="EMBL/GenBank/DDBJ databases">
        <title>Streptomyces lasaliensis sp. nov., an Actinomycete isolated from soil which produces the polyether antibiotic lasalocid.</title>
        <authorList>
            <person name="Erwin G."/>
            <person name="Haber C."/>
        </authorList>
    </citation>
    <scope>NUCLEOTIDE SEQUENCE [LARGE SCALE GENOMIC DNA]</scope>
    <source>
        <strain evidence="2 3">X-537</strain>
    </source>
</reference>
<proteinExistence type="predicted"/>
<dbReference type="EMBL" id="SZNQ01000003">
    <property type="protein sequence ID" value="TKS96120.1"/>
    <property type="molecule type" value="Genomic_DNA"/>
</dbReference>
<organism evidence="2 3">
    <name type="scientific">Streptomyces lasalocidi</name>
    <name type="common">Streptomyces lasaliensis</name>
    <dbReference type="NCBI Taxonomy" id="324833"/>
    <lineage>
        <taxon>Bacteria</taxon>
        <taxon>Bacillati</taxon>
        <taxon>Actinomycetota</taxon>
        <taxon>Actinomycetes</taxon>
        <taxon>Kitasatosporales</taxon>
        <taxon>Streptomycetaceae</taxon>
        <taxon>Streptomyces</taxon>
    </lineage>
</organism>
<protein>
    <submittedName>
        <fullName evidence="2">Uncharacterized protein</fullName>
    </submittedName>
</protein>
<evidence type="ECO:0000313" key="3">
    <source>
        <dbReference type="Proteomes" id="UP000305929"/>
    </source>
</evidence>
<dbReference type="AlphaFoldDB" id="A0A4U5W6A5"/>
<feature type="compositionally biased region" description="Low complexity" evidence="1">
    <location>
        <begin position="44"/>
        <end position="54"/>
    </location>
</feature>
<evidence type="ECO:0000256" key="1">
    <source>
        <dbReference type="SAM" id="MobiDB-lite"/>
    </source>
</evidence>
<evidence type="ECO:0000313" key="2">
    <source>
        <dbReference type="EMBL" id="TKS96120.1"/>
    </source>
</evidence>